<feature type="coiled-coil region" evidence="1">
    <location>
        <begin position="108"/>
        <end position="135"/>
    </location>
</feature>
<evidence type="ECO:0000313" key="3">
    <source>
        <dbReference type="EMBL" id="BBA95699.1"/>
    </source>
</evidence>
<sequence length="270" mass="27826">MQFPTVSKKLPGVSSFNRLSKKHKITAAGTTAAAAVLLAVVGVEATAGAGSATAASDATTGFSVSAGQPVKPISVQSSLVSLTAAQHAKQQKVDLAAAAKTRVADAAHEAAAKKAAAHEAAAKKAAQEKAAAKKAAAKKAAASRAAKRSATKAKAKAKPAAKTYANNLDGWIRQSLDIMHKKGIPGSYAGIHRNIIRESSGNPKAINLWDVNARNGIPSKGLLQVINPTFDAFHVSGTSWNIYNPVANITAACNYAFHKYGSMDNVNSAY</sequence>
<dbReference type="KEGG" id="arev:RVR_664"/>
<accession>A0A7U3UNB2</accession>
<evidence type="ECO:0000313" key="4">
    <source>
        <dbReference type="Proteomes" id="UP000595703"/>
    </source>
</evidence>
<protein>
    <recommendedName>
        <fullName evidence="5">Lytic transglycosylase</fullName>
    </recommendedName>
</protein>
<evidence type="ECO:0000256" key="2">
    <source>
        <dbReference type="SAM" id="MobiDB-lite"/>
    </source>
</evidence>
<reference evidence="3 4" key="1">
    <citation type="journal article" date="2010" name="J. Bacteriol.">
        <title>Biochemical characterization of a novel indole prenyltransferase from Streptomyces sp. SN-593.</title>
        <authorList>
            <person name="Takahashi S."/>
            <person name="Takagi H."/>
            <person name="Toyoda A."/>
            <person name="Uramoto M."/>
            <person name="Nogawa T."/>
            <person name="Ueki M."/>
            <person name="Sakaki Y."/>
            <person name="Osada H."/>
        </authorList>
    </citation>
    <scope>NUCLEOTIDE SEQUENCE [LARGE SCALE GENOMIC DNA]</scope>
    <source>
        <strain evidence="3 4">SN-593</strain>
    </source>
</reference>
<dbReference type="EMBL" id="AP018365">
    <property type="protein sequence ID" value="BBA95699.1"/>
    <property type="molecule type" value="Genomic_DNA"/>
</dbReference>
<dbReference type="AlphaFoldDB" id="A0A7U3UNB2"/>
<evidence type="ECO:0000256" key="1">
    <source>
        <dbReference type="SAM" id="Coils"/>
    </source>
</evidence>
<evidence type="ECO:0008006" key="5">
    <source>
        <dbReference type="Google" id="ProtNLM"/>
    </source>
</evidence>
<dbReference type="InterPro" id="IPR023346">
    <property type="entry name" value="Lysozyme-like_dom_sf"/>
</dbReference>
<dbReference type="RefSeq" id="WP_202232192.1">
    <property type="nucleotide sequence ID" value="NZ_AP018365.1"/>
</dbReference>
<name>A0A7U3UNB2_9ACTN</name>
<reference evidence="3 4" key="2">
    <citation type="journal article" date="2011" name="J. Antibiot.">
        <title>Furaquinocins I and J: novel polyketide isoprenoid hybrid compounds from Streptomyces reveromyceticus SN-593.</title>
        <authorList>
            <person name="Panthee S."/>
            <person name="Takahashi S."/>
            <person name="Takagi H."/>
            <person name="Nogawa T."/>
            <person name="Oowada E."/>
            <person name="Uramoto M."/>
            <person name="Osada H."/>
        </authorList>
    </citation>
    <scope>NUCLEOTIDE SEQUENCE [LARGE SCALE GENOMIC DNA]</scope>
    <source>
        <strain evidence="3 4">SN-593</strain>
    </source>
</reference>
<reference evidence="3 4" key="4">
    <citation type="journal article" date="2020" name="Sci. Rep.">
        <title>beta-carboline chemical signals induce reveromycin production through a LuxR family regulator in Streptomyces sp. SN-593.</title>
        <authorList>
            <person name="Panthee S."/>
            <person name="Kito N."/>
            <person name="Hayashi T."/>
            <person name="Shimizu T."/>
            <person name="Ishikawa J."/>
            <person name="Hamamoto H."/>
            <person name="Osada H."/>
            <person name="Takahashi S."/>
        </authorList>
    </citation>
    <scope>NUCLEOTIDE SEQUENCE [LARGE SCALE GENOMIC DNA]</scope>
    <source>
        <strain evidence="3 4">SN-593</strain>
    </source>
</reference>
<dbReference type="SUPFAM" id="SSF53955">
    <property type="entry name" value="Lysozyme-like"/>
    <property type="match status" value="1"/>
</dbReference>
<dbReference type="Proteomes" id="UP000595703">
    <property type="component" value="Chromosome"/>
</dbReference>
<gene>
    <name evidence="3" type="ORF">RVR_664</name>
</gene>
<feature type="region of interest" description="Disordered" evidence="2">
    <location>
        <begin position="136"/>
        <end position="159"/>
    </location>
</feature>
<organism evidence="3 4">
    <name type="scientific">Actinacidiphila reveromycinica</name>
    <dbReference type="NCBI Taxonomy" id="659352"/>
    <lineage>
        <taxon>Bacteria</taxon>
        <taxon>Bacillati</taxon>
        <taxon>Actinomycetota</taxon>
        <taxon>Actinomycetes</taxon>
        <taxon>Kitasatosporales</taxon>
        <taxon>Streptomycetaceae</taxon>
        <taxon>Actinacidiphila</taxon>
    </lineage>
</organism>
<keyword evidence="4" id="KW-1185">Reference proteome</keyword>
<proteinExistence type="predicted"/>
<feature type="compositionally biased region" description="Basic residues" evidence="2">
    <location>
        <begin position="145"/>
        <end position="159"/>
    </location>
</feature>
<keyword evidence="1" id="KW-0175">Coiled coil</keyword>
<reference evidence="3 4" key="3">
    <citation type="journal article" date="2011" name="Nat. Chem. Biol.">
        <title>Reveromycin A biosynthesis uses RevG and RevJ for stereospecific spiroacetal formation.</title>
        <authorList>
            <person name="Takahashi S."/>
            <person name="Toyoda A."/>
            <person name="Sekiyama Y."/>
            <person name="Takagi H."/>
            <person name="Nogawa T."/>
            <person name="Uramoto M."/>
            <person name="Suzuki R."/>
            <person name="Koshino H."/>
            <person name="Kumano T."/>
            <person name="Panthee S."/>
            <person name="Dairi T."/>
            <person name="Ishikawa J."/>
            <person name="Ikeda H."/>
            <person name="Sakaki Y."/>
            <person name="Osada H."/>
        </authorList>
    </citation>
    <scope>NUCLEOTIDE SEQUENCE [LARGE SCALE GENOMIC DNA]</scope>
    <source>
        <strain evidence="3 4">SN-593</strain>
    </source>
</reference>